<dbReference type="Proteomes" id="UP001183610">
    <property type="component" value="Unassembled WGS sequence"/>
</dbReference>
<accession>A0ABU2R755</accession>
<comment type="caution">
    <text evidence="1">The sequence shown here is derived from an EMBL/GenBank/DDBJ whole genome shotgun (WGS) entry which is preliminary data.</text>
</comment>
<reference evidence="2" key="1">
    <citation type="submission" date="2023-07" db="EMBL/GenBank/DDBJ databases">
        <title>30 novel species of actinomycetes from the DSMZ collection.</title>
        <authorList>
            <person name="Nouioui I."/>
        </authorList>
    </citation>
    <scope>NUCLEOTIDE SEQUENCE [LARGE SCALE GENOMIC DNA]</scope>
    <source>
        <strain evidence="2">DSM 41979</strain>
    </source>
</reference>
<name>A0ABU2R755_9ACTN</name>
<protein>
    <submittedName>
        <fullName evidence="1">Uncharacterized protein</fullName>
    </submittedName>
</protein>
<sequence length="41" mass="4077">MPVMVTHGAPAWVLSALPLASGIASGVADADDNADQDVAIE</sequence>
<organism evidence="1 2">
    <name type="scientific">Streptomyces evansiae</name>
    <dbReference type="NCBI Taxonomy" id="3075535"/>
    <lineage>
        <taxon>Bacteria</taxon>
        <taxon>Bacillati</taxon>
        <taxon>Actinomycetota</taxon>
        <taxon>Actinomycetes</taxon>
        <taxon>Kitasatosporales</taxon>
        <taxon>Streptomycetaceae</taxon>
        <taxon>Streptomyces</taxon>
    </lineage>
</organism>
<evidence type="ECO:0000313" key="1">
    <source>
        <dbReference type="EMBL" id="MDT0412527.1"/>
    </source>
</evidence>
<gene>
    <name evidence="1" type="ORF">RM698_26185</name>
</gene>
<dbReference type="EMBL" id="JAVRET010000084">
    <property type="protein sequence ID" value="MDT0412527.1"/>
    <property type="molecule type" value="Genomic_DNA"/>
</dbReference>
<proteinExistence type="predicted"/>
<evidence type="ECO:0000313" key="2">
    <source>
        <dbReference type="Proteomes" id="UP001183610"/>
    </source>
</evidence>
<keyword evidence="2" id="KW-1185">Reference proteome</keyword>
<dbReference type="RefSeq" id="WP_256060793.1">
    <property type="nucleotide sequence ID" value="NZ_JAVRET010000084.1"/>
</dbReference>